<evidence type="ECO:0000259" key="2">
    <source>
        <dbReference type="PROSITE" id="PS51704"/>
    </source>
</evidence>
<feature type="domain" description="GP-PDE" evidence="2">
    <location>
        <begin position="1"/>
        <end position="88"/>
    </location>
</feature>
<protein>
    <recommendedName>
        <fullName evidence="2">GP-PDE domain-containing protein</fullName>
    </recommendedName>
</protein>
<comment type="caution">
    <text evidence="3">The sequence shown here is derived from an EMBL/GenBank/DDBJ whole genome shotgun (WGS) entry which is preliminary data.</text>
</comment>
<sequence>MYPKYLDPRCWSIQAAVQYALMTEILGVNVHTEDLLRDPALVKLALNAGLVIFCWGDQNADPGTIKFLKELGLHGVIYDKIHEYSPKEVKESIFLVEARESQKELIRVAAANAETPQQPPIIKERILDFEKAKEQLGDVISTATSLQSLESHISDYEKKDGNAKHINFQTILPEFKKQKK</sequence>
<evidence type="ECO:0000313" key="4">
    <source>
        <dbReference type="Proteomes" id="UP001162164"/>
    </source>
</evidence>
<feature type="non-terminal residue" evidence="3">
    <location>
        <position position="180"/>
    </location>
</feature>
<organism evidence="3 4">
    <name type="scientific">Molorchus minor</name>
    <dbReference type="NCBI Taxonomy" id="1323400"/>
    <lineage>
        <taxon>Eukaryota</taxon>
        <taxon>Metazoa</taxon>
        <taxon>Ecdysozoa</taxon>
        <taxon>Arthropoda</taxon>
        <taxon>Hexapoda</taxon>
        <taxon>Insecta</taxon>
        <taxon>Pterygota</taxon>
        <taxon>Neoptera</taxon>
        <taxon>Endopterygota</taxon>
        <taxon>Coleoptera</taxon>
        <taxon>Polyphaga</taxon>
        <taxon>Cucujiformia</taxon>
        <taxon>Chrysomeloidea</taxon>
        <taxon>Cerambycidae</taxon>
        <taxon>Lamiinae</taxon>
        <taxon>Monochamini</taxon>
        <taxon>Molorchus</taxon>
    </lineage>
</organism>
<dbReference type="EMBL" id="JAPWTJ010000076">
    <property type="protein sequence ID" value="KAJ8983420.1"/>
    <property type="molecule type" value="Genomic_DNA"/>
</dbReference>
<name>A0ABQ9K1N9_9CUCU</name>
<accession>A0ABQ9K1N9</accession>
<gene>
    <name evidence="3" type="ORF">NQ317_005885</name>
</gene>
<dbReference type="InterPro" id="IPR017946">
    <property type="entry name" value="PLC-like_Pdiesterase_TIM-brl"/>
</dbReference>
<dbReference type="SUPFAM" id="SSF51695">
    <property type="entry name" value="PLC-like phosphodiesterases"/>
    <property type="match status" value="1"/>
</dbReference>
<reference evidence="3" key="1">
    <citation type="journal article" date="2023" name="Insect Mol. Biol.">
        <title>Genome sequencing provides insights into the evolution of gene families encoding plant cell wall-degrading enzymes in longhorned beetles.</title>
        <authorList>
            <person name="Shin N.R."/>
            <person name="Okamura Y."/>
            <person name="Kirsch R."/>
            <person name="Pauchet Y."/>
        </authorList>
    </citation>
    <scope>NUCLEOTIDE SEQUENCE</scope>
    <source>
        <strain evidence="3">MMC_N1</strain>
    </source>
</reference>
<dbReference type="Proteomes" id="UP001162164">
    <property type="component" value="Unassembled WGS sequence"/>
</dbReference>
<dbReference type="InterPro" id="IPR030395">
    <property type="entry name" value="GP_PDE_dom"/>
</dbReference>
<dbReference type="InterPro" id="IPR051578">
    <property type="entry name" value="GDPD"/>
</dbReference>
<proteinExistence type="predicted"/>
<keyword evidence="4" id="KW-1185">Reference proteome</keyword>
<dbReference type="PANTHER" id="PTHR22958:SF1">
    <property type="entry name" value="GLYCEROPHOSPHOCHOLINE PHOSPHODIESTERASE GPCPD1"/>
    <property type="match status" value="1"/>
</dbReference>
<evidence type="ECO:0000256" key="1">
    <source>
        <dbReference type="ARBA" id="ARBA00022801"/>
    </source>
</evidence>
<dbReference type="Pfam" id="PF03009">
    <property type="entry name" value="GDPD"/>
    <property type="match status" value="1"/>
</dbReference>
<dbReference type="PANTHER" id="PTHR22958">
    <property type="entry name" value="GLYCEROPHOSPHORYL DIESTER PHOSPHODIESTERASE"/>
    <property type="match status" value="1"/>
</dbReference>
<keyword evidence="1" id="KW-0378">Hydrolase</keyword>
<evidence type="ECO:0000313" key="3">
    <source>
        <dbReference type="EMBL" id="KAJ8983420.1"/>
    </source>
</evidence>
<dbReference type="PROSITE" id="PS51704">
    <property type="entry name" value="GP_PDE"/>
    <property type="match status" value="1"/>
</dbReference>
<dbReference type="Gene3D" id="3.20.20.190">
    <property type="entry name" value="Phosphatidylinositol (PI) phosphodiesterase"/>
    <property type="match status" value="1"/>
</dbReference>